<dbReference type="InterPro" id="IPR039904">
    <property type="entry name" value="TRANK1"/>
</dbReference>
<protein>
    <submittedName>
        <fullName evidence="2">Uncharacterized protein</fullName>
    </submittedName>
</protein>
<gene>
    <name evidence="2" type="ORF">MEDL_35524</name>
</gene>
<sequence>MQLKTVEKQKKSNDERSINKPIVEITKDPLVVNMECKKDDLKQNDKTIDSKPIKQQKITAESYLSQIKKLIDSISHKGLILEPSSGDPCKEINLESVPVGSEDESEIDQMELGIWHGSLEEKQWEVECTSGVLKSLQSNRIKTMYKERIVKIINALASGIYSKSCFKPLVTGSDRIKLFESKISSASRLIWEVGKQFSPRLTMRCKPQVNVYTDIIRIWEVVMEHKNIQEAVKKIVSSIKKSHEKGASCLIQKKLCGMKEGNIDFNIQQNKHNDNRELKTPNIYFESDQGKENLLEEISFFPPASSKEKEYSTIKFYTFSSNVALNILHQMKGEFPFESQMLNTR</sequence>
<dbReference type="AlphaFoldDB" id="A0A8S3SPS5"/>
<feature type="region of interest" description="Disordered" evidence="1">
    <location>
        <begin position="1"/>
        <end position="20"/>
    </location>
</feature>
<dbReference type="EMBL" id="CAJPWZ010001727">
    <property type="protein sequence ID" value="CAG2222142.1"/>
    <property type="molecule type" value="Genomic_DNA"/>
</dbReference>
<name>A0A8S3SPS5_MYTED</name>
<dbReference type="OrthoDB" id="6161119at2759"/>
<reference evidence="2" key="1">
    <citation type="submission" date="2021-03" db="EMBL/GenBank/DDBJ databases">
        <authorList>
            <person name="Bekaert M."/>
        </authorList>
    </citation>
    <scope>NUCLEOTIDE SEQUENCE</scope>
</reference>
<dbReference type="PANTHER" id="PTHR21529:SF4">
    <property type="entry name" value="TPR AND ANKYRIN REPEAT-CONTAINING PROTEIN 1"/>
    <property type="match status" value="1"/>
</dbReference>
<accession>A0A8S3SPS5</accession>
<dbReference type="PANTHER" id="PTHR21529">
    <property type="entry name" value="MAMMARY TURMOR VIRUS RECEPTOR HOMOLOG 1, 2 MTVR1, 2"/>
    <property type="match status" value="1"/>
</dbReference>
<evidence type="ECO:0000256" key="1">
    <source>
        <dbReference type="SAM" id="MobiDB-lite"/>
    </source>
</evidence>
<keyword evidence="3" id="KW-1185">Reference proteome</keyword>
<comment type="caution">
    <text evidence="2">The sequence shown here is derived from an EMBL/GenBank/DDBJ whole genome shotgun (WGS) entry which is preliminary data.</text>
</comment>
<proteinExistence type="predicted"/>
<feature type="compositionally biased region" description="Basic and acidic residues" evidence="1">
    <location>
        <begin position="1"/>
        <end position="18"/>
    </location>
</feature>
<evidence type="ECO:0000313" key="2">
    <source>
        <dbReference type="EMBL" id="CAG2222142.1"/>
    </source>
</evidence>
<organism evidence="2 3">
    <name type="scientific">Mytilus edulis</name>
    <name type="common">Blue mussel</name>
    <dbReference type="NCBI Taxonomy" id="6550"/>
    <lineage>
        <taxon>Eukaryota</taxon>
        <taxon>Metazoa</taxon>
        <taxon>Spiralia</taxon>
        <taxon>Lophotrochozoa</taxon>
        <taxon>Mollusca</taxon>
        <taxon>Bivalvia</taxon>
        <taxon>Autobranchia</taxon>
        <taxon>Pteriomorphia</taxon>
        <taxon>Mytilida</taxon>
        <taxon>Mytiloidea</taxon>
        <taxon>Mytilidae</taxon>
        <taxon>Mytilinae</taxon>
        <taxon>Mytilus</taxon>
    </lineage>
</organism>
<evidence type="ECO:0000313" key="3">
    <source>
        <dbReference type="Proteomes" id="UP000683360"/>
    </source>
</evidence>
<dbReference type="Proteomes" id="UP000683360">
    <property type="component" value="Unassembled WGS sequence"/>
</dbReference>